<evidence type="ECO:0000313" key="2">
    <source>
        <dbReference type="EMBL" id="RVW96542.1"/>
    </source>
</evidence>
<accession>A0A438IIK6</accession>
<feature type="region of interest" description="Disordered" evidence="1">
    <location>
        <begin position="419"/>
        <end position="477"/>
    </location>
</feature>
<organism evidence="2 3">
    <name type="scientific">Vitis vinifera</name>
    <name type="common">Grape</name>
    <dbReference type="NCBI Taxonomy" id="29760"/>
    <lineage>
        <taxon>Eukaryota</taxon>
        <taxon>Viridiplantae</taxon>
        <taxon>Streptophyta</taxon>
        <taxon>Embryophyta</taxon>
        <taxon>Tracheophyta</taxon>
        <taxon>Spermatophyta</taxon>
        <taxon>Magnoliopsida</taxon>
        <taxon>eudicotyledons</taxon>
        <taxon>Gunneridae</taxon>
        <taxon>Pentapetalae</taxon>
        <taxon>rosids</taxon>
        <taxon>Vitales</taxon>
        <taxon>Vitaceae</taxon>
        <taxon>Viteae</taxon>
        <taxon>Vitis</taxon>
    </lineage>
</organism>
<dbReference type="AlphaFoldDB" id="A0A438IIK6"/>
<evidence type="ECO:0000256" key="1">
    <source>
        <dbReference type="SAM" id="MobiDB-lite"/>
    </source>
</evidence>
<gene>
    <name evidence="2" type="primary">PRP2_0</name>
    <name evidence="2" type="ORF">CK203_020290</name>
</gene>
<sequence length="644" mass="73150">MKDQFTDKENTKDAAVQLRAHSMRIMAFYQENRSNGLKPLKPSIRLEKLVASQFHYLLYIPVIIGSHKEVPMQVLPISRGALLCFWVSLLFSASFCHGSVQKVEVVGIGECADCKQRNIKTSQAFSEMEGIMTSITSSWSPLSFHIQNQYSSGMKMACQKLNRKANLKLLPFRSWPVRSILHVAWFVFKYMKNVILTPDGLRVTIDCKLANGEFKTRAVGELDEEGKFKVSLPEEIVKDGELKEECFAQLHSASATPCPAHNGLESSKLILKTKVDGKHTFGPAGKLKFSPATCTSAFLWPYYKHPQLPKVSWPKLPPYSKSHPWYKPMPKIYLPPIKFPPLPPKVYPPFTFPPLPPKVFPPPVPIYKKPLPPLCQCTRSHYHPQYQYTRSRYHPPYQYTRSRFHPQCQYTRSRFHPQCQYTRSRSHPQCQYTRSRSHPQCQYTRSRSHPSANIQEAAPTPSASIQEAAPTPSASIQEAAPTPVPVYKKPLPPPVPIYKKPLPPPVPIYKKPLPPPVPVYKKPLPPPVPVYKKPLPPPVPVYKKPLPPPVPVYKKPCPPEIPKILPPPIPIYKKPLPPFVPIYKPIPPISKPLPPFPPIYKKPWPPIPQVPLPKFPPVHKFPPKYFHHPKFGFGSPVPPYSSHP</sequence>
<dbReference type="PANTHER" id="PTHR33935:SF22">
    <property type="entry name" value="OS10G0149400 PROTEIN"/>
    <property type="match status" value="1"/>
</dbReference>
<feature type="compositionally biased region" description="Polar residues" evidence="1">
    <location>
        <begin position="419"/>
        <end position="454"/>
    </location>
</feature>
<reference evidence="2 3" key="1">
    <citation type="journal article" date="2018" name="PLoS Genet.">
        <title>Population sequencing reveals clonal diversity and ancestral inbreeding in the grapevine cultivar Chardonnay.</title>
        <authorList>
            <person name="Roach M.J."/>
            <person name="Johnson D.L."/>
            <person name="Bohlmann J."/>
            <person name="van Vuuren H.J."/>
            <person name="Jones S.J."/>
            <person name="Pretorius I.S."/>
            <person name="Schmidt S.A."/>
            <person name="Borneman A.R."/>
        </authorList>
    </citation>
    <scope>NUCLEOTIDE SEQUENCE [LARGE SCALE GENOMIC DNA]</scope>
    <source>
        <strain evidence="3">cv. Chardonnay</strain>
        <tissue evidence="2">Leaf</tissue>
    </source>
</reference>
<dbReference type="EMBL" id="QGNW01000106">
    <property type="protein sequence ID" value="RVW96542.1"/>
    <property type="molecule type" value="Genomic_DNA"/>
</dbReference>
<evidence type="ECO:0000313" key="3">
    <source>
        <dbReference type="Proteomes" id="UP000288805"/>
    </source>
</evidence>
<comment type="caution">
    <text evidence="2">The sequence shown here is derived from an EMBL/GenBank/DDBJ whole genome shotgun (WGS) entry which is preliminary data.</text>
</comment>
<protein>
    <submittedName>
        <fullName evidence="2">Proline-rich protein 2</fullName>
    </submittedName>
</protein>
<dbReference type="Proteomes" id="UP000288805">
    <property type="component" value="Unassembled WGS sequence"/>
</dbReference>
<dbReference type="PANTHER" id="PTHR33935">
    <property type="entry name" value="OS10G0148100 PROTEIN"/>
    <property type="match status" value="1"/>
</dbReference>
<dbReference type="Pfam" id="PF01190">
    <property type="entry name" value="Pollen_Ole_e_1"/>
    <property type="match status" value="1"/>
</dbReference>
<proteinExistence type="predicted"/>
<name>A0A438IIK6_VITVI</name>